<comment type="caution">
    <text evidence="5">The sequence shown here is derived from an EMBL/GenBank/DDBJ whole genome shotgun (WGS) entry which is preliminary data.</text>
</comment>
<dbReference type="Pfam" id="PF03265">
    <property type="entry name" value="DNase_II"/>
    <property type="match status" value="2"/>
</dbReference>
<dbReference type="InterPro" id="IPR014756">
    <property type="entry name" value="Ig_E-set"/>
</dbReference>
<evidence type="ECO:0000256" key="2">
    <source>
        <dbReference type="ARBA" id="ARBA00022801"/>
    </source>
</evidence>
<dbReference type="SUPFAM" id="SSF81296">
    <property type="entry name" value="E set domains"/>
    <property type="match status" value="5"/>
</dbReference>
<keyword evidence="3" id="KW-0325">Glycoprotein</keyword>
<dbReference type="PANTHER" id="PTHR31341:SF16">
    <property type="entry name" value="CONTACT SITE A PROTEIN"/>
    <property type="match status" value="1"/>
</dbReference>
<dbReference type="PANTHER" id="PTHR31341">
    <property type="entry name" value="IPT/TIG DOMAIN-CONTAINING PROTEIN-RELATED-RELATED"/>
    <property type="match status" value="1"/>
</dbReference>
<evidence type="ECO:0000256" key="3">
    <source>
        <dbReference type="ARBA" id="ARBA00023180"/>
    </source>
</evidence>
<dbReference type="Proteomes" id="UP000001396">
    <property type="component" value="Unassembled WGS sequence"/>
</dbReference>
<evidence type="ECO:0000259" key="4">
    <source>
        <dbReference type="SMART" id="SM00429"/>
    </source>
</evidence>
<name>D3B0A0_HETP5</name>
<dbReference type="Pfam" id="PF01833">
    <property type="entry name" value="TIG"/>
    <property type="match status" value="6"/>
</dbReference>
<dbReference type="EMBL" id="ADBJ01000008">
    <property type="protein sequence ID" value="EFA84724.1"/>
    <property type="molecule type" value="Genomic_DNA"/>
</dbReference>
<keyword evidence="2" id="KW-0378">Hydrolase</keyword>
<dbReference type="CDD" id="cd00603">
    <property type="entry name" value="IPT_PCSR"/>
    <property type="match status" value="4"/>
</dbReference>
<evidence type="ECO:0000256" key="1">
    <source>
        <dbReference type="ARBA" id="ARBA00007527"/>
    </source>
</evidence>
<gene>
    <name evidence="5" type="ORF">PPL_01716</name>
</gene>
<dbReference type="InterPro" id="IPR052014">
    <property type="entry name" value="Dictyostelium_Tiger"/>
</dbReference>
<evidence type="ECO:0000313" key="5">
    <source>
        <dbReference type="EMBL" id="EFA84724.1"/>
    </source>
</evidence>
<dbReference type="GO" id="GO:0004531">
    <property type="term" value="F:deoxyribonuclease II activity"/>
    <property type="evidence" value="ECO:0007669"/>
    <property type="project" value="InterPro"/>
</dbReference>
<dbReference type="InterPro" id="IPR013783">
    <property type="entry name" value="Ig-like_fold"/>
</dbReference>
<keyword evidence="6" id="KW-1185">Reference proteome</keyword>
<accession>D3B0A0</accession>
<sequence>MESTYQITLLFRFILLLIQYNGYIINAITIDYMSPLRGYLDGGNIFKINCAEFPSTPILTVTSLDGTNEAIFTLNSEFISYYEWVVPSSPAMKSGKRKRTESAVFRMKFTGDPGYYMESTFIYVSPEIVSFSPSYYYSGANGKKLEIDGIDLIIDKDDIPTVYIGRQQCTVIQKKPNNIQCIIPTWPKPASVTISVSLHGTVTEANSLFSYILPAIESIYPGRIASGASKNIIIKGDIVDNAGLPTSIVTIGGKSCTDIKFDEIMSEISCNTPVFDIKEGTHTYYDIQVSVNGVDITYPVIESITPDVGIASGTTDVVIGGSYLDDVSEVFFGTQQCKVYKTITSTSFTCEAQPFTLEMGETHRSLDIQVYIGGGTFKPEGGAKFIYYIPVITSINPTRLLAGVVSKLTIIGDGFFDGLSVIIQGNTFERDSINKDPTTIYTEINTNLLSVGRQSLRVSSSGGDTPEVDIFIVEPSISSVDTLRGYLNTYTPIVIKTSDIPTTYLDYPESILSFKIGNQFCLYLMVTDTDEYSCTVPPGVTVGSEYISIIYKNTEYITNTQFTYFVPDVTGQSQSSNIPLGGGQLVIDGTDLDVVSYVLIDNVRIDPTNCMIGSTRISCTIPRHSPGSFAVDMVVHTLKADFTHSTGTNIAYQGPSITQVSPSQGSKLQPNTITLTGVGFGNNINLIAINVGTQACINIVIIIANSKIQCDIPAMDPGVYQVVASIRPNTATLIGVESVNDITYRSYSLSCLGRPNPDGTNSPVDWWFIYKLSNKMNANPNEYLYMDANSERLERYPDLQQSAANSLSPLESTFLQYNHYNYMFFNDQPGNRKSTGERDLSRKVYVHGHFKGMTMFEDPDLTFNINGIHIQHSNPYFPSYTSPTATDYNEPSDGLIFLGLPDFNQYFFCYSFANFDNVMEYISKNDGNLLDSYRVPPLSTWTNNERNRYPFFYDYMAYWITLPDRVPNVGIDPPVKSQHDFSEECRSVVTSQTAIENICWWRSPVPIPIGNINLIYFMKTSINTPRPKFISATATRPLTYSKYIMLGGKNTPKYDGPDLWMIVADCFQKKLFIEMFYAIGQRQMIPNEQVMNVGLMELPQYLARAGPYSSYKLIGSKNEHAKIGFPMYPEYDNPFAANENYFCVGDSNRHSGQGKRGGGAICFQHPTLVYQFNRMVRTYNTFLSPNLISKFGETINLFSTIDQPIKVNRPATWTNNILVEVKDAINGNLYSKNPRYFESITPLTFVNPHDVVLLIQSLRTSRANVVPVTEISVVPTVQTMPEQDIMYYVSNDILSLHYVAFDQAIGSICNYNPMITECTRNVARTQTIARVAVPLVAPDFPSAYNQPYGNMMTTRGYDLATNVDFHIIRFIDRFMALLPNARRNFYPIFINTALISARFDTNIGIIRRSSDMCGEEIAYFMTLQYIYYQSGFTNENDLTYKVGINDPNWSNDISFNENFNPCMSNLFDNFPNIDTYSDDENMDTPTQDQLVRRSAAAAWDWMKQSYSNGRGGSTDRVDNSEQIPVNVLMQVLIDVKQIGFNSMSDLRRYFSKSYASNINFNDILYNNFIIKRPVIISDTDMLLITMMFPNSLMRPITTTLEDSSEDINESIQNPLFINERMVKSGVQQLFSAISSMTFPTMNQSSIIAMTSYQFERLELAIDKWLTINNQSSAIQTLILDPQHQYRNQPIKFIDELNRDQSGNSIDLDVKTTTSGNRVALSTPLSISSITFILESILVSKAKSKKFGDLEIFYLSKPDDYNGEISHDYDGMVIATLNSLLCDIRMISESDFLSDQFDSLCIGIGPIITSVDQNTGSTSGGFIITINGLRFNSSLSISIGENQCLTCELISVNQITCQVPSGSGLNNQILLSTSQTIFNLQRTKFLFSYNNPTIELVEPKIIDSVGGDILTISGSNFGNDLTNIKVLIDDRLSCWPIYSISHQSITCQTPSAIGEYRSISVIVNGQSTKQTIENLDIQTFGYTGPNIVAVIPESGDPMDTIVVLGYGLGSVQDSDLPPVLYIGDSQIQLDNFTGDGIEFLLDYETSTQPMTVQVGDQSFNSEFTYYQPIISLFNNSKIGTSGGLIQLDGFGFGLSSSDINSLFNGKEIECNPFDQFIECEIPPGIGTNYQLSISVSDQSIDFSDINNTISYLPPTITGYSIFDTNKIRILGNNFVPEGVLFDTETSYININLNDETEEICTSFISDQMIECQFIYIPTSIQVFVDGQNSNIINLN</sequence>
<feature type="domain" description="IPT/TIG" evidence="4">
    <location>
        <begin position="298"/>
        <end position="388"/>
    </location>
</feature>
<dbReference type="Gene3D" id="2.60.40.10">
    <property type="entry name" value="Immunoglobulins"/>
    <property type="match status" value="5"/>
</dbReference>
<feature type="domain" description="IPT/TIG" evidence="4">
    <location>
        <begin position="125"/>
        <end position="212"/>
    </location>
</feature>
<dbReference type="InterPro" id="IPR002909">
    <property type="entry name" value="IPT_dom"/>
</dbReference>
<reference evidence="5 6" key="1">
    <citation type="journal article" date="2011" name="Genome Res.">
        <title>Phylogeny-wide analysis of social amoeba genomes highlights ancient origins for complex intercellular communication.</title>
        <authorList>
            <person name="Heidel A.J."/>
            <person name="Lawal H.M."/>
            <person name="Felder M."/>
            <person name="Schilde C."/>
            <person name="Helps N.R."/>
            <person name="Tunggal B."/>
            <person name="Rivero F."/>
            <person name="John U."/>
            <person name="Schleicher M."/>
            <person name="Eichinger L."/>
            <person name="Platzer M."/>
            <person name="Noegel A.A."/>
            <person name="Schaap P."/>
            <person name="Gloeckner G."/>
        </authorList>
    </citation>
    <scope>NUCLEOTIDE SEQUENCE [LARGE SCALE GENOMIC DNA]</scope>
    <source>
        <strain evidence="6">ATCC 26659 / Pp 5 / PN500</strain>
    </source>
</reference>
<evidence type="ECO:0000313" key="6">
    <source>
        <dbReference type="Proteomes" id="UP000001396"/>
    </source>
</evidence>
<dbReference type="SMART" id="SM00429">
    <property type="entry name" value="IPT"/>
    <property type="match status" value="4"/>
</dbReference>
<dbReference type="InterPro" id="IPR004947">
    <property type="entry name" value="DNase_II"/>
</dbReference>
<organism evidence="5 6">
    <name type="scientific">Heterostelium pallidum (strain ATCC 26659 / Pp 5 / PN500)</name>
    <name type="common">Cellular slime mold</name>
    <name type="synonym">Polysphondylium pallidum</name>
    <dbReference type="NCBI Taxonomy" id="670386"/>
    <lineage>
        <taxon>Eukaryota</taxon>
        <taxon>Amoebozoa</taxon>
        <taxon>Evosea</taxon>
        <taxon>Eumycetozoa</taxon>
        <taxon>Dictyostelia</taxon>
        <taxon>Acytosteliales</taxon>
        <taxon>Acytosteliaceae</taxon>
        <taxon>Heterostelium</taxon>
    </lineage>
</organism>
<feature type="domain" description="IPT/TIG" evidence="4">
    <location>
        <begin position="1890"/>
        <end position="1984"/>
    </location>
</feature>
<dbReference type="InParanoid" id="D3B0A0"/>
<proteinExistence type="inferred from homology"/>
<protein>
    <recommendedName>
        <fullName evidence="4">IPT/TIG domain-containing protein</fullName>
    </recommendedName>
</protein>
<dbReference type="CDD" id="cd00102">
    <property type="entry name" value="IPT"/>
    <property type="match status" value="1"/>
</dbReference>
<feature type="domain" description="IPT/TIG" evidence="4">
    <location>
        <begin position="1804"/>
        <end position="1889"/>
    </location>
</feature>
<dbReference type="GeneID" id="31357244"/>
<comment type="similarity">
    <text evidence="1">Belongs to the DNase II family.</text>
</comment>
<dbReference type="RefSeq" id="XP_020436836.1">
    <property type="nucleotide sequence ID" value="XM_020572719.1"/>
</dbReference>